<name>A0A0G0VMA3_9BACT</name>
<dbReference type="CDD" id="cd00077">
    <property type="entry name" value="HDc"/>
    <property type="match status" value="1"/>
</dbReference>
<dbReference type="InterPro" id="IPR052194">
    <property type="entry name" value="MESH1"/>
</dbReference>
<proteinExistence type="predicted"/>
<dbReference type="Gene3D" id="1.10.3210.10">
    <property type="entry name" value="Hypothetical protein af1432"/>
    <property type="match status" value="1"/>
</dbReference>
<evidence type="ECO:0000313" key="1">
    <source>
        <dbReference type="EMBL" id="KKR73020.1"/>
    </source>
</evidence>
<dbReference type="InterPro" id="IPR003607">
    <property type="entry name" value="HD/PDEase_dom"/>
</dbReference>
<dbReference type="SUPFAM" id="SSF109604">
    <property type="entry name" value="HD-domain/PDEase-like"/>
    <property type="match status" value="1"/>
</dbReference>
<protein>
    <submittedName>
        <fullName evidence="1">(P)ppGpp synthetase I, SpoT/RelA</fullName>
    </submittedName>
</protein>
<dbReference type="PANTHER" id="PTHR46246">
    <property type="entry name" value="GUANOSINE-3',5'-BIS(DIPHOSPHATE) 3'-PYROPHOSPHOHYDROLASE MESH1"/>
    <property type="match status" value="1"/>
</dbReference>
<dbReference type="PANTHER" id="PTHR46246:SF1">
    <property type="entry name" value="GUANOSINE-3',5'-BIS(DIPHOSPHATE) 3'-PYROPHOSPHOHYDROLASE MESH1"/>
    <property type="match status" value="1"/>
</dbReference>
<gene>
    <name evidence="1" type="ORF">UU16_C0033G0016</name>
</gene>
<reference evidence="1 2" key="1">
    <citation type="journal article" date="2015" name="Nature">
        <title>rRNA introns, odd ribosomes, and small enigmatic genomes across a large radiation of phyla.</title>
        <authorList>
            <person name="Brown C.T."/>
            <person name="Hug L.A."/>
            <person name="Thomas B.C."/>
            <person name="Sharon I."/>
            <person name="Castelle C.J."/>
            <person name="Singh A."/>
            <person name="Wilkins M.J."/>
            <person name="Williams K.H."/>
            <person name="Banfield J.F."/>
        </authorList>
    </citation>
    <scope>NUCLEOTIDE SEQUENCE [LARGE SCALE GENOMIC DNA]</scope>
</reference>
<dbReference type="Pfam" id="PF13328">
    <property type="entry name" value="HD_4"/>
    <property type="match status" value="1"/>
</dbReference>
<comment type="caution">
    <text evidence="1">The sequence shown here is derived from an EMBL/GenBank/DDBJ whole genome shotgun (WGS) entry which is preliminary data.</text>
</comment>
<dbReference type="Proteomes" id="UP000034013">
    <property type="component" value="Unassembled WGS sequence"/>
</dbReference>
<dbReference type="GO" id="GO:0008893">
    <property type="term" value="F:guanosine-3',5'-bis(diphosphate) 3'-diphosphatase activity"/>
    <property type="evidence" value="ECO:0007669"/>
    <property type="project" value="TreeGrafter"/>
</dbReference>
<evidence type="ECO:0000313" key="2">
    <source>
        <dbReference type="Proteomes" id="UP000034013"/>
    </source>
</evidence>
<accession>A0A0G0VMA3</accession>
<sequence>MEILHPSFSPELAAPTRLEDLVAKEPFLQKAWDVAETAHAGQTRKDGKTPYFTHCIGVARIMYEEWGITDPEKLSVGLLHDTIEDTDLTLDNIRTVFGEEVAFGVESVTQFSPENEAKLIKAEADFESAKKVFAKTLIDPIVAIYKLADRLYNMRDMAAITPQKRTENGITF</sequence>
<dbReference type="EMBL" id="LBZO01000033">
    <property type="protein sequence ID" value="KKR73020.1"/>
    <property type="molecule type" value="Genomic_DNA"/>
</dbReference>
<dbReference type="AlphaFoldDB" id="A0A0G0VMA3"/>
<organism evidence="1 2">
    <name type="scientific">Candidatus Woesebacteria bacterium GW2011_GWA2_40_7</name>
    <dbReference type="NCBI Taxonomy" id="1618562"/>
    <lineage>
        <taxon>Bacteria</taxon>
        <taxon>Candidatus Woeseibacteriota</taxon>
    </lineage>
</organism>